<sequence length="349" mass="37819">MYGPHGEPLPAVHPPPVQHRWGNLLTIFSLTTIALLLCCLLSHGWMSGSGRTAFNQVHVDVGLFSIRSKQIFFTPYSNKQVEGQSRSISLAKLRQSLCGEQDDSDSGGGQNFGPFGSSSDSCTYVRSFCVVATFTILFILIQILCRAAALRLIQKMSAAVVMVWRGAPAPTVEPRRGMPPLSALWSTLDTRPYYAIADVPYHPLDLFVWAKLVTILEGVLSVAIVVTWLIVVHAAQSHLDNTPVIGIATNIHFSPGFSLVFVCAVLLMCIVNYTILDYIKAYEFQPLLNVTVQPPPRWQGPAALQQSLLPQWHAPQTMPAGPGGPGNPVAPGSSPPELQVRSGEGGVTL</sequence>
<dbReference type="Proteomes" id="UP000041254">
    <property type="component" value="Unassembled WGS sequence"/>
</dbReference>
<reference evidence="3 4" key="1">
    <citation type="submission" date="2014-11" db="EMBL/GenBank/DDBJ databases">
        <authorList>
            <person name="Zhu J."/>
            <person name="Qi W."/>
            <person name="Song R."/>
        </authorList>
    </citation>
    <scope>NUCLEOTIDE SEQUENCE [LARGE SCALE GENOMIC DNA]</scope>
</reference>
<dbReference type="InParanoid" id="A0A0G4ELN5"/>
<evidence type="ECO:0000313" key="4">
    <source>
        <dbReference type="Proteomes" id="UP000041254"/>
    </source>
</evidence>
<dbReference type="AlphaFoldDB" id="A0A0G4ELN5"/>
<organism evidence="3 4">
    <name type="scientific">Vitrella brassicaformis (strain CCMP3155)</name>
    <dbReference type="NCBI Taxonomy" id="1169540"/>
    <lineage>
        <taxon>Eukaryota</taxon>
        <taxon>Sar</taxon>
        <taxon>Alveolata</taxon>
        <taxon>Colpodellida</taxon>
        <taxon>Vitrellaceae</taxon>
        <taxon>Vitrella</taxon>
    </lineage>
</organism>
<feature type="transmembrane region" description="Helical" evidence="2">
    <location>
        <begin position="21"/>
        <end position="45"/>
    </location>
</feature>
<keyword evidence="2" id="KW-0812">Transmembrane</keyword>
<keyword evidence="2" id="KW-1133">Transmembrane helix</keyword>
<protein>
    <submittedName>
        <fullName evidence="3">Uncharacterized protein</fullName>
    </submittedName>
</protein>
<name>A0A0G4ELN5_VITBC</name>
<dbReference type="VEuPathDB" id="CryptoDB:Vbra_12328"/>
<evidence type="ECO:0000313" key="3">
    <source>
        <dbReference type="EMBL" id="CEL97743.1"/>
    </source>
</evidence>
<evidence type="ECO:0000256" key="2">
    <source>
        <dbReference type="SAM" id="Phobius"/>
    </source>
</evidence>
<feature type="compositionally biased region" description="Low complexity" evidence="1">
    <location>
        <begin position="327"/>
        <end position="336"/>
    </location>
</feature>
<gene>
    <name evidence="3" type="ORF">Vbra_12328</name>
</gene>
<evidence type="ECO:0000256" key="1">
    <source>
        <dbReference type="SAM" id="MobiDB-lite"/>
    </source>
</evidence>
<keyword evidence="2" id="KW-0472">Membrane</keyword>
<proteinExistence type="predicted"/>
<keyword evidence="4" id="KW-1185">Reference proteome</keyword>
<feature type="region of interest" description="Disordered" evidence="1">
    <location>
        <begin position="315"/>
        <end position="349"/>
    </location>
</feature>
<dbReference type="EMBL" id="CDMY01000255">
    <property type="protein sequence ID" value="CEL97743.1"/>
    <property type="molecule type" value="Genomic_DNA"/>
</dbReference>
<feature type="transmembrane region" description="Helical" evidence="2">
    <location>
        <begin position="212"/>
        <end position="236"/>
    </location>
</feature>
<feature type="transmembrane region" description="Helical" evidence="2">
    <location>
        <begin position="256"/>
        <end position="276"/>
    </location>
</feature>
<feature type="transmembrane region" description="Helical" evidence="2">
    <location>
        <begin position="124"/>
        <end position="145"/>
    </location>
</feature>
<accession>A0A0G4ELN5</accession>